<evidence type="ECO:0000313" key="2">
    <source>
        <dbReference type="Proteomes" id="UP001152607"/>
    </source>
</evidence>
<protein>
    <submittedName>
        <fullName evidence="1">Uncharacterized protein</fullName>
    </submittedName>
</protein>
<organism evidence="1 2">
    <name type="scientific">Periconia digitata</name>
    <dbReference type="NCBI Taxonomy" id="1303443"/>
    <lineage>
        <taxon>Eukaryota</taxon>
        <taxon>Fungi</taxon>
        <taxon>Dikarya</taxon>
        <taxon>Ascomycota</taxon>
        <taxon>Pezizomycotina</taxon>
        <taxon>Dothideomycetes</taxon>
        <taxon>Pleosporomycetidae</taxon>
        <taxon>Pleosporales</taxon>
        <taxon>Massarineae</taxon>
        <taxon>Periconiaceae</taxon>
        <taxon>Periconia</taxon>
    </lineage>
</organism>
<evidence type="ECO:0000313" key="1">
    <source>
        <dbReference type="EMBL" id="CAI6332715.1"/>
    </source>
</evidence>
<reference evidence="1" key="1">
    <citation type="submission" date="2023-01" db="EMBL/GenBank/DDBJ databases">
        <authorList>
            <person name="Van Ghelder C."/>
            <person name="Rancurel C."/>
        </authorList>
    </citation>
    <scope>NUCLEOTIDE SEQUENCE</scope>
    <source>
        <strain evidence="1">CNCM I-4278</strain>
    </source>
</reference>
<gene>
    <name evidence="1" type="ORF">PDIGIT_LOCUS5745</name>
</gene>
<proteinExistence type="predicted"/>
<dbReference type="Proteomes" id="UP001152607">
    <property type="component" value="Unassembled WGS sequence"/>
</dbReference>
<dbReference type="EMBL" id="CAOQHR010000003">
    <property type="protein sequence ID" value="CAI6332715.1"/>
    <property type="molecule type" value="Genomic_DNA"/>
</dbReference>
<keyword evidence="2" id="KW-1185">Reference proteome</keyword>
<name>A0A9W4UB79_9PLEO</name>
<dbReference type="AlphaFoldDB" id="A0A9W4UB79"/>
<accession>A0A9W4UB79</accession>
<comment type="caution">
    <text evidence="1">The sequence shown here is derived from an EMBL/GenBank/DDBJ whole genome shotgun (WGS) entry which is preliminary data.</text>
</comment>
<sequence>MVFGLALLHTIKRSSNTVLMLTGELVMPIIIVQLIRTSQYFYSIYEV</sequence>